<evidence type="ECO:0000256" key="6">
    <source>
        <dbReference type="PIRSR" id="PIRSR000097-1"/>
    </source>
</evidence>
<dbReference type="InterPro" id="IPR020471">
    <property type="entry name" value="AKR"/>
</dbReference>
<dbReference type="PROSITE" id="PS00062">
    <property type="entry name" value="ALDOKETO_REDUCTASE_2"/>
    <property type="match status" value="1"/>
</dbReference>
<comment type="caution">
    <text evidence="10">The sequence shown here is derived from an EMBL/GenBank/DDBJ whole genome shotgun (WGS) entry which is preliminary data.</text>
</comment>
<evidence type="ECO:0000256" key="8">
    <source>
        <dbReference type="PIRSR" id="PIRSR000097-3"/>
    </source>
</evidence>
<dbReference type="PIRSF" id="PIRSF000097">
    <property type="entry name" value="AKR"/>
    <property type="match status" value="1"/>
</dbReference>
<comment type="catalytic activity">
    <reaction evidence="4">
        <text>xylitol + NADP(+) = D-xylose + NADPH + H(+)</text>
        <dbReference type="Rhea" id="RHEA:27445"/>
        <dbReference type="ChEBI" id="CHEBI:15378"/>
        <dbReference type="ChEBI" id="CHEBI:17151"/>
        <dbReference type="ChEBI" id="CHEBI:53455"/>
        <dbReference type="ChEBI" id="CHEBI:57783"/>
        <dbReference type="ChEBI" id="CHEBI:58349"/>
        <dbReference type="EC" id="1.1.1.307"/>
    </reaction>
</comment>
<comment type="catalytic activity">
    <reaction evidence="5">
        <text>xylitol + NAD(+) = D-xylose + NADH + H(+)</text>
        <dbReference type="Rhea" id="RHEA:27441"/>
        <dbReference type="ChEBI" id="CHEBI:15378"/>
        <dbReference type="ChEBI" id="CHEBI:17151"/>
        <dbReference type="ChEBI" id="CHEBI:53455"/>
        <dbReference type="ChEBI" id="CHEBI:57540"/>
        <dbReference type="ChEBI" id="CHEBI:57945"/>
        <dbReference type="EC" id="1.1.1.307"/>
    </reaction>
</comment>
<dbReference type="Gene3D" id="3.20.20.100">
    <property type="entry name" value="NADP-dependent oxidoreductase domain"/>
    <property type="match status" value="1"/>
</dbReference>
<evidence type="ECO:0000256" key="3">
    <source>
        <dbReference type="ARBA" id="ARBA00025065"/>
    </source>
</evidence>
<evidence type="ECO:0000313" key="10">
    <source>
        <dbReference type="EMBL" id="KAK5049318.1"/>
    </source>
</evidence>
<evidence type="ECO:0000313" key="11">
    <source>
        <dbReference type="Proteomes" id="UP001358417"/>
    </source>
</evidence>
<comment type="function">
    <text evidence="3">Catalyzes the initial reaction in the xylose utilization pathway by reducing D-xylose into xylitol. Xylose is a major component of hemicelluloses such as xylan. Most fungi utilize D-xylose via three enzymatic reactions, xylose reductase (XR), xylitol dehydrogenase (XDH), and xylulokinase, to form xylulose 5-phosphate, which enters pentose phosphate pathway.</text>
</comment>
<dbReference type="Proteomes" id="UP001358417">
    <property type="component" value="Unassembled WGS sequence"/>
</dbReference>
<keyword evidence="2" id="KW-0560">Oxidoreductase</keyword>
<dbReference type="InterPro" id="IPR036812">
    <property type="entry name" value="NAD(P)_OxRdtase_dom_sf"/>
</dbReference>
<evidence type="ECO:0000256" key="1">
    <source>
        <dbReference type="ARBA" id="ARBA00012845"/>
    </source>
</evidence>
<dbReference type="FunFam" id="3.20.20.100:FF:000002">
    <property type="entry name" value="2,5-diketo-D-gluconic acid reductase A"/>
    <property type="match status" value="1"/>
</dbReference>
<gene>
    <name evidence="10" type="ORF">LTR84_004247</name>
</gene>
<dbReference type="InterPro" id="IPR023210">
    <property type="entry name" value="NADP_OxRdtase_dom"/>
</dbReference>
<dbReference type="GO" id="GO:0016616">
    <property type="term" value="F:oxidoreductase activity, acting on the CH-OH group of donors, NAD or NADP as acceptor"/>
    <property type="evidence" value="ECO:0007669"/>
    <property type="project" value="UniProtKB-ARBA"/>
</dbReference>
<protein>
    <recommendedName>
        <fullName evidence="1">D-xylose reductase [NAD(P)H]</fullName>
        <ecNumber evidence="1">1.1.1.307</ecNumber>
    </recommendedName>
</protein>
<dbReference type="PANTHER" id="PTHR11732">
    <property type="entry name" value="ALDO/KETO REDUCTASE"/>
    <property type="match status" value="1"/>
</dbReference>
<feature type="site" description="Lowers pKa of active site Tyr" evidence="8">
    <location>
        <position position="78"/>
    </location>
</feature>
<dbReference type="InterPro" id="IPR018170">
    <property type="entry name" value="Aldo/ket_reductase_CS"/>
</dbReference>
<accession>A0AAV9N4J0</accession>
<reference evidence="10 11" key="1">
    <citation type="submission" date="2023-08" db="EMBL/GenBank/DDBJ databases">
        <title>Black Yeasts Isolated from many extreme environments.</title>
        <authorList>
            <person name="Coleine C."/>
            <person name="Stajich J.E."/>
            <person name="Selbmann L."/>
        </authorList>
    </citation>
    <scope>NUCLEOTIDE SEQUENCE [LARGE SCALE GENOMIC DNA]</scope>
    <source>
        <strain evidence="10 11">CCFEE 5792</strain>
    </source>
</reference>
<evidence type="ECO:0000259" key="9">
    <source>
        <dbReference type="Pfam" id="PF00248"/>
    </source>
</evidence>
<evidence type="ECO:0000256" key="2">
    <source>
        <dbReference type="ARBA" id="ARBA00023002"/>
    </source>
</evidence>
<proteinExistence type="predicted"/>
<feature type="binding site" evidence="7">
    <location>
        <position position="146"/>
    </location>
    <ligand>
        <name>substrate</name>
    </ligand>
</feature>
<evidence type="ECO:0000256" key="5">
    <source>
        <dbReference type="ARBA" id="ARBA00049485"/>
    </source>
</evidence>
<dbReference type="RefSeq" id="XP_064704363.1">
    <property type="nucleotide sequence ID" value="XM_064847824.1"/>
</dbReference>
<dbReference type="EC" id="1.1.1.307" evidence="1"/>
<evidence type="ECO:0000256" key="4">
    <source>
        <dbReference type="ARBA" id="ARBA00047534"/>
    </source>
</evidence>
<dbReference type="EMBL" id="JAVRRD010000019">
    <property type="protein sequence ID" value="KAK5049318.1"/>
    <property type="molecule type" value="Genomic_DNA"/>
</dbReference>
<feature type="active site" description="Proton donor" evidence="6">
    <location>
        <position position="50"/>
    </location>
</feature>
<dbReference type="Pfam" id="PF00248">
    <property type="entry name" value="Aldo_ket_red"/>
    <property type="match status" value="1"/>
</dbReference>
<dbReference type="SUPFAM" id="SSF51430">
    <property type="entry name" value="NAD(P)-linked oxidoreductase"/>
    <property type="match status" value="1"/>
</dbReference>
<keyword evidence="11" id="KW-1185">Reference proteome</keyword>
<dbReference type="GeneID" id="89972425"/>
<organism evidence="10 11">
    <name type="scientific">Exophiala bonariae</name>
    <dbReference type="NCBI Taxonomy" id="1690606"/>
    <lineage>
        <taxon>Eukaryota</taxon>
        <taxon>Fungi</taxon>
        <taxon>Dikarya</taxon>
        <taxon>Ascomycota</taxon>
        <taxon>Pezizomycotina</taxon>
        <taxon>Eurotiomycetes</taxon>
        <taxon>Chaetothyriomycetidae</taxon>
        <taxon>Chaetothyriales</taxon>
        <taxon>Herpotrichiellaceae</taxon>
        <taxon>Exophiala</taxon>
    </lineage>
</organism>
<dbReference type="AlphaFoldDB" id="A0AAV9N4J0"/>
<evidence type="ECO:0000256" key="7">
    <source>
        <dbReference type="PIRSR" id="PIRSR000097-2"/>
    </source>
</evidence>
<feature type="domain" description="NADP-dependent oxidoreductase" evidence="9">
    <location>
        <begin position="17"/>
        <end position="288"/>
    </location>
</feature>
<dbReference type="PRINTS" id="PR00069">
    <property type="entry name" value="ALDKETRDTASE"/>
</dbReference>
<name>A0AAV9N4J0_9EURO</name>
<sequence>MSTESIKLNTGARIPILGLGTWQSAPGEVKNAVAYALQTGYKHIDCAFCYANEDEVGEGLQEAFEKGIKREDVFVTTKLWSTFSSKVEEGLDLSLKSLGLEYVDLYLASTTSGVSGFGHLMQWTGNDIRFPKKPDGSRDLDLSWSHTQTWKQMEDLLKIGKARAIGVCNYSVRYLNELLQESTIVPAVNQIENHPHLPQNDIVHYCKEKGIHVTAYSPLGSTGSPLARDPCVQALAAKYQVSPSTVLLSYHSARGISVLAKSVTPGRIDQNQLLIPLGEEDLQMLEAIHKTSGVTRYVYPPFGVDFGFPDKAQDLKNSR</sequence>